<dbReference type="InterPro" id="IPR050902">
    <property type="entry name" value="ABC_Transporter_SBP"/>
</dbReference>
<feature type="signal peptide" evidence="1">
    <location>
        <begin position="1"/>
        <end position="32"/>
    </location>
</feature>
<gene>
    <name evidence="3" type="ORF">N5A92_04235</name>
</gene>
<evidence type="ECO:0000256" key="1">
    <source>
        <dbReference type="SAM" id="SignalP"/>
    </source>
</evidence>
<dbReference type="EMBL" id="JAOCZP010000001">
    <property type="protein sequence ID" value="MCT7374240.1"/>
    <property type="molecule type" value="Genomic_DNA"/>
</dbReference>
<dbReference type="SUPFAM" id="SSF53807">
    <property type="entry name" value="Helical backbone' metal receptor"/>
    <property type="match status" value="1"/>
</dbReference>
<feature type="chain" id="PRO_5045996124" evidence="1">
    <location>
        <begin position="33"/>
        <end position="385"/>
    </location>
</feature>
<protein>
    <submittedName>
        <fullName evidence="3">ABC transporter substrate-binding protein</fullName>
    </submittedName>
</protein>
<evidence type="ECO:0000313" key="4">
    <source>
        <dbReference type="Proteomes" id="UP001320831"/>
    </source>
</evidence>
<accession>A0ABT2LI44</accession>
<reference evidence="3 4" key="1">
    <citation type="submission" date="2022-09" db="EMBL/GenBank/DDBJ databases">
        <title>Chelativorans salina sp. nov., a novel slightly halophilic bacterium isolated from a saline lake sediment enrichment.</title>
        <authorList>
            <person name="Gao L."/>
            <person name="Fang B.-Z."/>
            <person name="Li W.-J."/>
        </authorList>
    </citation>
    <scope>NUCLEOTIDE SEQUENCE [LARGE SCALE GENOMIC DNA]</scope>
    <source>
        <strain evidence="3 4">EGI FJ00035</strain>
    </source>
</reference>
<organism evidence="3 4">
    <name type="scientific">Chelativorans salis</name>
    <dbReference type="NCBI Taxonomy" id="2978478"/>
    <lineage>
        <taxon>Bacteria</taxon>
        <taxon>Pseudomonadati</taxon>
        <taxon>Pseudomonadota</taxon>
        <taxon>Alphaproteobacteria</taxon>
        <taxon>Hyphomicrobiales</taxon>
        <taxon>Phyllobacteriaceae</taxon>
        <taxon>Chelativorans</taxon>
    </lineage>
</organism>
<dbReference type="RefSeq" id="WP_260900614.1">
    <property type="nucleotide sequence ID" value="NZ_JAOCZP010000001.1"/>
</dbReference>
<feature type="domain" description="Fe/B12 periplasmic-binding" evidence="2">
    <location>
        <begin position="53"/>
        <end position="355"/>
    </location>
</feature>
<sequence>MWSNGRTGIVKTAAAVLVAAANLALYTAEALAETVTVTDVAGREVEVEVPVERVILGEGRQLYIVAALDREDPTRRIAGWRNDLIQADPKTYEAYLTKFPKLAEIPSFAGYEESLIDIETTIAQKPDVVFLNLETMQATADAQYIEKLGALGTPVVYIDFRHQPMENTEPTIRLFGKLFGQEERAEALIAFRDRQIRRVTDVIAAENPERPAVFIDRAGGYYEDCCHTFGNENFGRFVELAGGSNIAKTLVPGTFGQLNAEQVIAADPAHILVTTADWEAYVQDGSWVPVGPGANPEEVERKLAFYPTRPAYTGIKAQKTKAFHAMWHQFYNSPYQFVAVQQLAKWFHPELFANLDPDETFRQLHDEFLPIGYQPGYWGSLAEIE</sequence>
<dbReference type="Proteomes" id="UP001320831">
    <property type="component" value="Unassembled WGS sequence"/>
</dbReference>
<dbReference type="Pfam" id="PF01497">
    <property type="entry name" value="Peripla_BP_2"/>
    <property type="match status" value="1"/>
</dbReference>
<keyword evidence="1" id="KW-0732">Signal</keyword>
<evidence type="ECO:0000313" key="3">
    <source>
        <dbReference type="EMBL" id="MCT7374240.1"/>
    </source>
</evidence>
<dbReference type="InterPro" id="IPR002491">
    <property type="entry name" value="ABC_transptr_periplasmic_BD"/>
</dbReference>
<dbReference type="PANTHER" id="PTHR30535">
    <property type="entry name" value="VITAMIN B12-BINDING PROTEIN"/>
    <property type="match status" value="1"/>
</dbReference>
<evidence type="ECO:0000259" key="2">
    <source>
        <dbReference type="PROSITE" id="PS50983"/>
    </source>
</evidence>
<keyword evidence="4" id="KW-1185">Reference proteome</keyword>
<proteinExistence type="predicted"/>
<dbReference type="PANTHER" id="PTHR30535:SF34">
    <property type="entry name" value="MOLYBDATE-BINDING PROTEIN MOLA"/>
    <property type="match status" value="1"/>
</dbReference>
<dbReference type="PROSITE" id="PS50983">
    <property type="entry name" value="FE_B12_PBP"/>
    <property type="match status" value="1"/>
</dbReference>
<dbReference type="Gene3D" id="3.40.50.1980">
    <property type="entry name" value="Nitrogenase molybdenum iron protein domain"/>
    <property type="match status" value="2"/>
</dbReference>
<comment type="caution">
    <text evidence="3">The sequence shown here is derived from an EMBL/GenBank/DDBJ whole genome shotgun (WGS) entry which is preliminary data.</text>
</comment>
<name>A0ABT2LI44_9HYPH</name>